<name>A0A133U3D3_9EURY</name>
<gene>
    <name evidence="2" type="ORF">AKJ61_04390</name>
</gene>
<evidence type="ECO:0000313" key="2">
    <source>
        <dbReference type="EMBL" id="KXA88696.1"/>
    </source>
</evidence>
<dbReference type="AlphaFoldDB" id="A0A133U3D3"/>
<accession>A0A133U3D3</accession>
<keyword evidence="1" id="KW-0472">Membrane</keyword>
<organism evidence="2 3">
    <name type="scientific">candidate division MSBL1 archaeon SCGC-AAA259B11</name>
    <dbReference type="NCBI Taxonomy" id="1698260"/>
    <lineage>
        <taxon>Archaea</taxon>
        <taxon>Methanobacteriati</taxon>
        <taxon>Methanobacteriota</taxon>
        <taxon>candidate division MSBL1</taxon>
    </lineage>
</organism>
<keyword evidence="3" id="KW-1185">Reference proteome</keyword>
<sequence>MEDRIRIVDNRDSDPHRLRSIPVRVNFNRMVLANIYLIHHSRYYNAISFSSARQTQIHPAGRKILINKLETARCGPILSFQRVKLAIMITNPTTMVIIAFVFVVPPGMFISLAKLGLKNEATPIIKTIIPTIKAGVLAIKIPPYLVIAYKSNIFSKKKSIRLGNILDKGCS</sequence>
<dbReference type="EMBL" id="LHXK01000089">
    <property type="protein sequence ID" value="KXA88696.1"/>
    <property type="molecule type" value="Genomic_DNA"/>
</dbReference>
<evidence type="ECO:0000313" key="3">
    <source>
        <dbReference type="Proteomes" id="UP000070184"/>
    </source>
</evidence>
<keyword evidence="1" id="KW-1133">Transmembrane helix</keyword>
<reference evidence="2 3" key="1">
    <citation type="journal article" date="2016" name="Sci. Rep.">
        <title>Metabolic traits of an uncultured archaeal lineage -MSBL1- from brine pools of the Red Sea.</title>
        <authorList>
            <person name="Mwirichia R."/>
            <person name="Alam I."/>
            <person name="Rashid M."/>
            <person name="Vinu M."/>
            <person name="Ba-Alawi W."/>
            <person name="Anthony Kamau A."/>
            <person name="Kamanda Ngugi D."/>
            <person name="Goker M."/>
            <person name="Klenk H.P."/>
            <person name="Bajic V."/>
            <person name="Stingl U."/>
        </authorList>
    </citation>
    <scope>NUCLEOTIDE SEQUENCE [LARGE SCALE GENOMIC DNA]</scope>
    <source>
        <strain evidence="2">SCGC-AAA259B11</strain>
    </source>
</reference>
<protein>
    <submittedName>
        <fullName evidence="2">Uncharacterized protein</fullName>
    </submittedName>
</protein>
<proteinExistence type="predicted"/>
<comment type="caution">
    <text evidence="2">The sequence shown here is derived from an EMBL/GenBank/DDBJ whole genome shotgun (WGS) entry which is preliminary data.</text>
</comment>
<feature type="transmembrane region" description="Helical" evidence="1">
    <location>
        <begin position="85"/>
        <end position="104"/>
    </location>
</feature>
<feature type="transmembrane region" description="Helical" evidence="1">
    <location>
        <begin position="124"/>
        <end position="149"/>
    </location>
</feature>
<evidence type="ECO:0000256" key="1">
    <source>
        <dbReference type="SAM" id="Phobius"/>
    </source>
</evidence>
<keyword evidence="1" id="KW-0812">Transmembrane</keyword>
<dbReference type="Proteomes" id="UP000070184">
    <property type="component" value="Unassembled WGS sequence"/>
</dbReference>